<evidence type="ECO:0000256" key="12">
    <source>
        <dbReference type="SAM" id="Phobius"/>
    </source>
</evidence>
<reference evidence="15" key="1">
    <citation type="journal article" date="2013" name="Science">
        <title>Comparative analysis of bat genomes provides insight into the evolution of flight and immunity.</title>
        <authorList>
            <person name="Zhang G."/>
            <person name="Cowled C."/>
            <person name="Shi Z."/>
            <person name="Huang Z."/>
            <person name="Bishop-Lilly K.A."/>
            <person name="Fang X."/>
            <person name="Wynne J.W."/>
            <person name="Xiong Z."/>
            <person name="Baker M.L."/>
            <person name="Zhao W."/>
            <person name="Tachedjian M."/>
            <person name="Zhu Y."/>
            <person name="Zhou P."/>
            <person name="Jiang X."/>
            <person name="Ng J."/>
            <person name="Yang L."/>
            <person name="Wu L."/>
            <person name="Xiao J."/>
            <person name="Feng Y."/>
            <person name="Chen Y."/>
            <person name="Sun X."/>
            <person name="Zhang Y."/>
            <person name="Marsh G.A."/>
            <person name="Crameri G."/>
            <person name="Broder C.C."/>
            <person name="Frey K.G."/>
            <person name="Wang L.F."/>
            <person name="Wang J."/>
        </authorList>
    </citation>
    <scope>NUCLEOTIDE SEQUENCE [LARGE SCALE GENOMIC DNA]</scope>
</reference>
<dbReference type="PROSITE" id="PS50262">
    <property type="entry name" value="G_PROTEIN_RECEP_F1_2"/>
    <property type="match status" value="1"/>
</dbReference>
<keyword evidence="5 10" id="KW-0297">G-protein coupled receptor</keyword>
<comment type="subcellular location">
    <subcellularLocation>
        <location evidence="1">Cell membrane</location>
        <topology evidence="1">Multi-pass membrane protein</topology>
    </subcellularLocation>
</comment>
<evidence type="ECO:0000313" key="15">
    <source>
        <dbReference type="Proteomes" id="UP000010556"/>
    </source>
</evidence>
<dbReference type="Gene3D" id="1.20.1070.10">
    <property type="entry name" value="Rhodopsin 7-helix transmembrane proteins"/>
    <property type="match status" value="1"/>
</dbReference>
<keyword evidence="7 10" id="KW-0675">Receptor</keyword>
<organism evidence="14 15">
    <name type="scientific">Myotis davidii</name>
    <name type="common">David's myotis</name>
    <dbReference type="NCBI Taxonomy" id="225400"/>
    <lineage>
        <taxon>Eukaryota</taxon>
        <taxon>Metazoa</taxon>
        <taxon>Chordata</taxon>
        <taxon>Craniata</taxon>
        <taxon>Vertebrata</taxon>
        <taxon>Euteleostomi</taxon>
        <taxon>Mammalia</taxon>
        <taxon>Eutheria</taxon>
        <taxon>Laurasiatheria</taxon>
        <taxon>Chiroptera</taxon>
        <taxon>Yangochiroptera</taxon>
        <taxon>Vespertilionidae</taxon>
        <taxon>Myotis</taxon>
    </lineage>
</organism>
<dbReference type="PANTHER" id="PTHR24232">
    <property type="entry name" value="G-PROTEIN COUPLED RECEPTOR"/>
    <property type="match status" value="1"/>
</dbReference>
<feature type="transmembrane region" description="Helical" evidence="12">
    <location>
        <begin position="256"/>
        <end position="278"/>
    </location>
</feature>
<dbReference type="OrthoDB" id="6086428at2759"/>
<gene>
    <name evidence="14" type="ORF">MDA_GLEAN10026148</name>
</gene>
<dbReference type="Proteomes" id="UP000010556">
    <property type="component" value="Unassembled WGS sequence"/>
</dbReference>
<comment type="similarity">
    <text evidence="10">Belongs to the G-protein coupled receptor 1 family.</text>
</comment>
<evidence type="ECO:0000256" key="9">
    <source>
        <dbReference type="ARBA" id="ARBA00023224"/>
    </source>
</evidence>
<evidence type="ECO:0000256" key="10">
    <source>
        <dbReference type="RuleBase" id="RU000688"/>
    </source>
</evidence>
<proteinExistence type="inferred from homology"/>
<evidence type="ECO:0000256" key="8">
    <source>
        <dbReference type="ARBA" id="ARBA00023180"/>
    </source>
</evidence>
<dbReference type="GO" id="GO:0035025">
    <property type="term" value="P:positive regulation of Rho protein signal transduction"/>
    <property type="evidence" value="ECO:0007669"/>
    <property type="project" value="TreeGrafter"/>
</dbReference>
<sequence>MKGEKLQHFPPCPQEKQPAEAPTILPPSRAPAMVPVANGPGNNSNSCSTDRGTLSQAMTIASICLILVLGLLLNSLALWVFCCRMRRWTETRIYMVNLVVADCLLLLSLPGILHTLGQGVGAQEGPLCRVLQGFYYVNTYMSMWLLTAIATDRYAALHFPLRARAWRGPRQAALTCAALWLLVIGAVALPVAWLRPGESFCFGRGHTRGPKALIFSLLLFFLPLLILSFCSCQVLRRLHREWTRAQPQATTPILKALCVVMANLATFVLCFLPLHVALLAKLVAQWMNAACPTIQRVATFVQVASRIANANCCLDAVCYYFVATEFQEEVGAVLARPRPFWGRMLGASACDHPDLGAQGEAAEERGTGVGPAQP</sequence>
<dbReference type="InterPro" id="IPR017452">
    <property type="entry name" value="GPCR_Rhodpsn_7TM"/>
</dbReference>
<dbReference type="PANTHER" id="PTHR24232:SF103">
    <property type="entry name" value="G-PROTEIN COUPLED RECEPTORS FAMILY 1 PROFILE DOMAIN-CONTAINING PROTEIN"/>
    <property type="match status" value="1"/>
</dbReference>
<accession>L5M2V1</accession>
<dbReference type="PRINTS" id="PR00237">
    <property type="entry name" value="GPCRRHODOPSN"/>
</dbReference>
<feature type="transmembrane region" description="Helical" evidence="12">
    <location>
        <begin position="93"/>
        <end position="113"/>
    </location>
</feature>
<protein>
    <submittedName>
        <fullName evidence="14">G-protein coupled receptor 35</fullName>
    </submittedName>
</protein>
<dbReference type="AlphaFoldDB" id="L5M2V1"/>
<keyword evidence="8" id="KW-0325">Glycoprotein</keyword>
<dbReference type="SUPFAM" id="SSF81321">
    <property type="entry name" value="Family A G protein-coupled receptor-like"/>
    <property type="match status" value="1"/>
</dbReference>
<evidence type="ECO:0000256" key="7">
    <source>
        <dbReference type="ARBA" id="ARBA00023170"/>
    </source>
</evidence>
<feature type="domain" description="G-protein coupled receptors family 1 profile" evidence="13">
    <location>
        <begin position="73"/>
        <end position="319"/>
    </location>
</feature>
<keyword evidence="6 12" id="KW-0472">Membrane</keyword>
<feature type="region of interest" description="Disordered" evidence="11">
    <location>
        <begin position="1"/>
        <end position="23"/>
    </location>
</feature>
<dbReference type="FunFam" id="1.20.1070.10:FF:000142">
    <property type="entry name" value="G protein-coupled receptor 55"/>
    <property type="match status" value="1"/>
</dbReference>
<evidence type="ECO:0000313" key="14">
    <source>
        <dbReference type="EMBL" id="ELK32657.1"/>
    </source>
</evidence>
<dbReference type="eggNOG" id="ENOG502S0QN">
    <property type="taxonomic scope" value="Eukaryota"/>
</dbReference>
<keyword evidence="2" id="KW-1003">Cell membrane</keyword>
<dbReference type="InterPro" id="IPR000276">
    <property type="entry name" value="GPCR_Rhodpsn"/>
</dbReference>
<feature type="transmembrane region" description="Helical" evidence="12">
    <location>
        <begin position="60"/>
        <end position="81"/>
    </location>
</feature>
<keyword evidence="15" id="KW-1185">Reference proteome</keyword>
<keyword evidence="9 10" id="KW-0807">Transducer</keyword>
<evidence type="ECO:0000259" key="13">
    <source>
        <dbReference type="PROSITE" id="PS50262"/>
    </source>
</evidence>
<evidence type="ECO:0000256" key="4">
    <source>
        <dbReference type="ARBA" id="ARBA00022989"/>
    </source>
</evidence>
<dbReference type="PROSITE" id="PS00237">
    <property type="entry name" value="G_PROTEIN_RECEP_F1_1"/>
    <property type="match status" value="1"/>
</dbReference>
<dbReference type="Pfam" id="PF00001">
    <property type="entry name" value="7tm_1"/>
    <property type="match status" value="1"/>
</dbReference>
<keyword evidence="3 10" id="KW-0812">Transmembrane</keyword>
<name>L5M2V1_MYODS</name>
<evidence type="ECO:0000256" key="1">
    <source>
        <dbReference type="ARBA" id="ARBA00004651"/>
    </source>
</evidence>
<keyword evidence="4 12" id="KW-1133">Transmembrane helix</keyword>
<evidence type="ECO:0000256" key="5">
    <source>
        <dbReference type="ARBA" id="ARBA00023040"/>
    </source>
</evidence>
<dbReference type="GO" id="GO:0004930">
    <property type="term" value="F:G protein-coupled receptor activity"/>
    <property type="evidence" value="ECO:0007669"/>
    <property type="project" value="UniProtKB-KW"/>
</dbReference>
<dbReference type="GO" id="GO:0005886">
    <property type="term" value="C:plasma membrane"/>
    <property type="evidence" value="ECO:0007669"/>
    <property type="project" value="UniProtKB-SubCell"/>
</dbReference>
<dbReference type="EMBL" id="KB105166">
    <property type="protein sequence ID" value="ELK32657.1"/>
    <property type="molecule type" value="Genomic_DNA"/>
</dbReference>
<feature type="transmembrane region" description="Helical" evidence="12">
    <location>
        <begin position="213"/>
        <end position="235"/>
    </location>
</feature>
<evidence type="ECO:0000256" key="3">
    <source>
        <dbReference type="ARBA" id="ARBA00022692"/>
    </source>
</evidence>
<feature type="transmembrane region" description="Helical" evidence="12">
    <location>
        <begin position="172"/>
        <end position="193"/>
    </location>
</feature>
<dbReference type="GO" id="GO:0007200">
    <property type="term" value="P:phospholipase C-activating G protein-coupled receptor signaling pathway"/>
    <property type="evidence" value="ECO:0007669"/>
    <property type="project" value="TreeGrafter"/>
</dbReference>
<dbReference type="KEGG" id="myd:102760822"/>
<feature type="transmembrane region" description="Helical" evidence="12">
    <location>
        <begin position="133"/>
        <end position="151"/>
    </location>
</feature>
<evidence type="ECO:0000256" key="6">
    <source>
        <dbReference type="ARBA" id="ARBA00023136"/>
    </source>
</evidence>
<evidence type="ECO:0000256" key="2">
    <source>
        <dbReference type="ARBA" id="ARBA00022475"/>
    </source>
</evidence>
<evidence type="ECO:0000256" key="11">
    <source>
        <dbReference type="SAM" id="MobiDB-lite"/>
    </source>
</evidence>